<accession>A0A1H7T5G6</accession>
<dbReference type="InterPro" id="IPR041581">
    <property type="entry name" value="Glyoxalase_6"/>
</dbReference>
<proteinExistence type="predicted"/>
<dbReference type="RefSeq" id="WP_090608318.1">
    <property type="nucleotide sequence ID" value="NZ_FNZR01000010.1"/>
</dbReference>
<reference evidence="3" key="1">
    <citation type="submission" date="2016-10" db="EMBL/GenBank/DDBJ databases">
        <authorList>
            <person name="Varghese N."/>
            <person name="Submissions S."/>
        </authorList>
    </citation>
    <scope>NUCLEOTIDE SEQUENCE [LARGE SCALE GENOMIC DNA]</scope>
    <source>
        <strain evidence="3">Jip14</strain>
    </source>
</reference>
<feature type="domain" description="VOC" evidence="1">
    <location>
        <begin position="10"/>
        <end position="130"/>
    </location>
</feature>
<dbReference type="OrthoDB" id="9793039at2"/>
<dbReference type="CDD" id="cd07247">
    <property type="entry name" value="SgaA_N_like"/>
    <property type="match status" value="1"/>
</dbReference>
<dbReference type="Pfam" id="PF18029">
    <property type="entry name" value="Glyoxalase_6"/>
    <property type="match status" value="1"/>
</dbReference>
<dbReference type="PANTHER" id="PTHR33993:SF14">
    <property type="entry name" value="GB|AAF24581.1"/>
    <property type="match status" value="1"/>
</dbReference>
<dbReference type="Gene3D" id="3.10.180.10">
    <property type="entry name" value="2,3-Dihydroxybiphenyl 1,2-Dioxygenase, domain 1"/>
    <property type="match status" value="1"/>
</dbReference>
<keyword evidence="3" id="KW-1185">Reference proteome</keyword>
<evidence type="ECO:0000259" key="1">
    <source>
        <dbReference type="PROSITE" id="PS51819"/>
    </source>
</evidence>
<gene>
    <name evidence="2" type="ORF">SAMN05421740_11085</name>
</gene>
<protein>
    <recommendedName>
        <fullName evidence="1">VOC domain-containing protein</fullName>
    </recommendedName>
</protein>
<dbReference type="PANTHER" id="PTHR33993">
    <property type="entry name" value="GLYOXALASE-RELATED"/>
    <property type="match status" value="1"/>
</dbReference>
<dbReference type="AlphaFoldDB" id="A0A1H7T5G6"/>
<evidence type="ECO:0000313" key="3">
    <source>
        <dbReference type="Proteomes" id="UP000198916"/>
    </source>
</evidence>
<dbReference type="InterPro" id="IPR029068">
    <property type="entry name" value="Glyas_Bleomycin-R_OHBP_Dase"/>
</dbReference>
<dbReference type="Proteomes" id="UP000198916">
    <property type="component" value="Unassembled WGS sequence"/>
</dbReference>
<dbReference type="PROSITE" id="PS51819">
    <property type="entry name" value="VOC"/>
    <property type="match status" value="1"/>
</dbReference>
<dbReference type="STRING" id="332977.SAMN05421740_11085"/>
<dbReference type="InterPro" id="IPR052164">
    <property type="entry name" value="Anthracycline_SecMetBiosynth"/>
</dbReference>
<organism evidence="2 3">
    <name type="scientific">Parapedobacter koreensis</name>
    <dbReference type="NCBI Taxonomy" id="332977"/>
    <lineage>
        <taxon>Bacteria</taxon>
        <taxon>Pseudomonadati</taxon>
        <taxon>Bacteroidota</taxon>
        <taxon>Sphingobacteriia</taxon>
        <taxon>Sphingobacteriales</taxon>
        <taxon>Sphingobacteriaceae</taxon>
        <taxon>Parapedobacter</taxon>
    </lineage>
</organism>
<dbReference type="SUPFAM" id="SSF54593">
    <property type="entry name" value="Glyoxalase/Bleomycin resistance protein/Dihydroxybiphenyl dioxygenase"/>
    <property type="match status" value="1"/>
</dbReference>
<evidence type="ECO:0000313" key="2">
    <source>
        <dbReference type="EMBL" id="SEL79739.1"/>
    </source>
</evidence>
<name>A0A1H7T5G6_9SPHI</name>
<dbReference type="EMBL" id="FNZR01000010">
    <property type="protein sequence ID" value="SEL79739.1"/>
    <property type="molecule type" value="Genomic_DNA"/>
</dbReference>
<sequence length="130" mass="14028">METKTISKGAIVSADLTVADAEAARDFYQAVIGWSVDEMPMKDGAESYSDYIMKDADGNWAGGVCHHRGTNVGIPPQWIVYINVTDVEASVKRCIELGGTVIKESKDESGKYNYAIISDPFGAVLGLTSF</sequence>
<dbReference type="InterPro" id="IPR037523">
    <property type="entry name" value="VOC_core"/>
</dbReference>